<keyword evidence="2 4" id="KW-0378">Hydrolase</keyword>
<dbReference type="PIRSF" id="PIRSF003230">
    <property type="entry name" value="YbgC"/>
    <property type="match status" value="1"/>
</dbReference>
<comment type="similarity">
    <text evidence="1">Belongs to the 4-hydroxybenzoyl-CoA thioesterase family.</text>
</comment>
<dbReference type="InterPro" id="IPR006684">
    <property type="entry name" value="YbgC/YbaW"/>
</dbReference>
<dbReference type="FunFam" id="3.10.129.10:FF:000004">
    <property type="entry name" value="Tol-pal system-associated acyl-CoA thioesterase"/>
    <property type="match status" value="1"/>
</dbReference>
<dbReference type="PANTHER" id="PTHR31793:SF37">
    <property type="entry name" value="ACYL-COA THIOESTER HYDROLASE YBGC"/>
    <property type="match status" value="1"/>
</dbReference>
<dbReference type="Gene3D" id="3.10.129.10">
    <property type="entry name" value="Hotdog Thioesterase"/>
    <property type="match status" value="1"/>
</dbReference>
<dbReference type="EMBL" id="MLJW01000369">
    <property type="protein sequence ID" value="OIQ88512.1"/>
    <property type="molecule type" value="Genomic_DNA"/>
</dbReference>
<dbReference type="SUPFAM" id="SSF54637">
    <property type="entry name" value="Thioesterase/thiol ester dehydrase-isomerase"/>
    <property type="match status" value="1"/>
</dbReference>
<comment type="caution">
    <text evidence="4">The sequence shown here is derived from an EMBL/GenBank/DDBJ whole genome shotgun (WGS) entry which is preliminary data.</text>
</comment>
<accession>A0A1J5QY43</accession>
<dbReference type="NCBIfam" id="TIGR02799">
    <property type="entry name" value="thio_ybgC"/>
    <property type="match status" value="1"/>
</dbReference>
<feature type="domain" description="Thioesterase" evidence="3">
    <location>
        <begin position="21"/>
        <end position="106"/>
    </location>
</feature>
<dbReference type="InterPro" id="IPR029069">
    <property type="entry name" value="HotDog_dom_sf"/>
</dbReference>
<evidence type="ECO:0000313" key="4">
    <source>
        <dbReference type="EMBL" id="OIQ88512.1"/>
    </source>
</evidence>
<evidence type="ECO:0000256" key="2">
    <source>
        <dbReference type="ARBA" id="ARBA00022801"/>
    </source>
</evidence>
<dbReference type="CDD" id="cd00586">
    <property type="entry name" value="4HBT"/>
    <property type="match status" value="1"/>
</dbReference>
<dbReference type="NCBIfam" id="TIGR00051">
    <property type="entry name" value="YbgC/FadM family acyl-CoA thioesterase"/>
    <property type="match status" value="1"/>
</dbReference>
<dbReference type="PROSITE" id="PS01328">
    <property type="entry name" value="4HBCOA_THIOESTERASE"/>
    <property type="match status" value="1"/>
</dbReference>
<dbReference type="Pfam" id="PF03061">
    <property type="entry name" value="4HBT"/>
    <property type="match status" value="1"/>
</dbReference>
<organism evidence="4">
    <name type="scientific">mine drainage metagenome</name>
    <dbReference type="NCBI Taxonomy" id="410659"/>
    <lineage>
        <taxon>unclassified sequences</taxon>
        <taxon>metagenomes</taxon>
        <taxon>ecological metagenomes</taxon>
    </lineage>
</organism>
<dbReference type="GO" id="GO:0047617">
    <property type="term" value="F:fatty acyl-CoA hydrolase activity"/>
    <property type="evidence" value="ECO:0007669"/>
    <property type="project" value="TreeGrafter"/>
</dbReference>
<dbReference type="InterPro" id="IPR014166">
    <property type="entry name" value="Tol-Pal_acyl-CoA_thioesterase"/>
</dbReference>
<dbReference type="PANTHER" id="PTHR31793">
    <property type="entry name" value="4-HYDROXYBENZOYL-COA THIOESTERASE FAMILY MEMBER"/>
    <property type="match status" value="1"/>
</dbReference>
<proteinExistence type="inferred from homology"/>
<reference evidence="4" key="1">
    <citation type="submission" date="2016-10" db="EMBL/GenBank/DDBJ databases">
        <title>Sequence of Gallionella enrichment culture.</title>
        <authorList>
            <person name="Poehlein A."/>
            <person name="Muehling M."/>
            <person name="Daniel R."/>
        </authorList>
    </citation>
    <scope>NUCLEOTIDE SEQUENCE</scope>
</reference>
<dbReference type="InterPro" id="IPR006683">
    <property type="entry name" value="Thioestr_dom"/>
</dbReference>
<dbReference type="InterPro" id="IPR050563">
    <property type="entry name" value="4-hydroxybenzoyl-CoA_TE"/>
</dbReference>
<dbReference type="InterPro" id="IPR008272">
    <property type="entry name" value="HB-CoA_thioesterase_AS"/>
</dbReference>
<evidence type="ECO:0000259" key="3">
    <source>
        <dbReference type="Pfam" id="PF03061"/>
    </source>
</evidence>
<protein>
    <submittedName>
        <fullName evidence="4">Acyl-CoA thioesterase YbgC</fullName>
        <ecNumber evidence="4">3.1.2.-</ecNumber>
    </submittedName>
</protein>
<gene>
    <name evidence="4" type="primary">ybgC_7</name>
    <name evidence="4" type="ORF">GALL_295940</name>
</gene>
<name>A0A1J5QY43_9ZZZZ</name>
<sequence>MSEQSTFAWPVRVYYEDTDAGGVVYHGNYLKFCERARTEWLRSLGFEQTDLVAQHGLVFVVRSAAVKYLRPAKFNDELTVLARIARLGRCAFEFEQEVWRNEEKLVTAQVEVVCVTAVGFKPVSIPEHIRNKIQEFA</sequence>
<dbReference type="AlphaFoldDB" id="A0A1J5QY43"/>
<dbReference type="EC" id="3.1.2.-" evidence="4"/>
<evidence type="ECO:0000256" key="1">
    <source>
        <dbReference type="ARBA" id="ARBA00005953"/>
    </source>
</evidence>